<name>A0A1R0H287_9FUNG</name>
<dbReference type="Gene3D" id="3.30.70.1060">
    <property type="entry name" value="Dimeric alpha+beta barrel"/>
    <property type="match status" value="1"/>
</dbReference>
<dbReference type="SUPFAM" id="SSF54909">
    <property type="entry name" value="Dimeric alpha+beta barrel"/>
    <property type="match status" value="1"/>
</dbReference>
<evidence type="ECO:0000259" key="1">
    <source>
        <dbReference type="Pfam" id="PF03795"/>
    </source>
</evidence>
<evidence type="ECO:0000313" key="4">
    <source>
        <dbReference type="Proteomes" id="UP000187455"/>
    </source>
</evidence>
<dbReference type="EMBL" id="LSSL01004249">
    <property type="protein sequence ID" value="OLY79603.1"/>
    <property type="molecule type" value="Genomic_DNA"/>
</dbReference>
<proteinExistence type="predicted"/>
<dbReference type="OrthoDB" id="5519740at2759"/>
<reference evidence="3" key="2">
    <citation type="submission" date="2017-01" db="EMBL/GenBank/DDBJ databases">
        <authorList>
            <person name="Mah S.A."/>
            <person name="Swanson W.J."/>
            <person name="Moy G.W."/>
            <person name="Vacquier V.D."/>
        </authorList>
    </citation>
    <scope>NUCLEOTIDE SEQUENCE</scope>
    <source>
        <strain evidence="3">ALG-7-W6</strain>
    </source>
</reference>
<dbReference type="InterPro" id="IPR011008">
    <property type="entry name" value="Dimeric_a/b-barrel"/>
</dbReference>
<dbReference type="Pfam" id="PF03795">
    <property type="entry name" value="YCII"/>
    <property type="match status" value="1"/>
</dbReference>
<dbReference type="PANTHER" id="PTHR33606">
    <property type="entry name" value="PROTEIN YCII"/>
    <property type="match status" value="1"/>
</dbReference>
<comment type="caution">
    <text evidence="3">The sequence shown here is derived from an EMBL/GenBank/DDBJ whole genome shotgun (WGS) entry which is preliminary data.</text>
</comment>
<feature type="domain" description="YCII-related" evidence="1">
    <location>
        <begin position="17"/>
        <end position="86"/>
    </location>
</feature>
<keyword evidence="4" id="KW-1185">Reference proteome</keyword>
<protein>
    <recommendedName>
        <fullName evidence="1">YCII-related domain-containing protein</fullName>
    </recommendedName>
</protein>
<sequence length="98" mass="11234">MEQKKFLVYVHDFSDKDCINRRLSAREQEINDKTVLKKQGKLKIMGGALVDESGFMSGSSLVYLAEDKEKVLELMKNDVYAKAGVWDMSTTHIFDITR</sequence>
<dbReference type="AlphaFoldDB" id="A0A1R0H287"/>
<dbReference type="EMBL" id="LSSL01000995">
    <property type="protein sequence ID" value="OLY83246.1"/>
    <property type="molecule type" value="Genomic_DNA"/>
</dbReference>
<evidence type="ECO:0000313" key="2">
    <source>
        <dbReference type="EMBL" id="OLY79603.1"/>
    </source>
</evidence>
<dbReference type="PANTHER" id="PTHR33606:SF3">
    <property type="entry name" value="PROTEIN YCII"/>
    <property type="match status" value="1"/>
</dbReference>
<gene>
    <name evidence="3" type="ORF">AYI68_g2616</name>
    <name evidence="2" type="ORF">AYI68_g6321</name>
</gene>
<reference evidence="3 4" key="1">
    <citation type="journal article" date="2016" name="Mol. Biol. Evol.">
        <title>Genome-Wide Survey of Gut Fungi (Harpellales) Reveals the First Horizontally Transferred Ubiquitin Gene from a Mosquito Host.</title>
        <authorList>
            <person name="Wang Y."/>
            <person name="White M.M."/>
            <person name="Kvist S."/>
            <person name="Moncalvo J.M."/>
        </authorList>
    </citation>
    <scope>NUCLEOTIDE SEQUENCE [LARGE SCALE GENOMIC DNA]</scope>
    <source>
        <strain evidence="3 4">ALG-7-W6</strain>
    </source>
</reference>
<organism evidence="3 4">
    <name type="scientific">Smittium mucronatum</name>
    <dbReference type="NCBI Taxonomy" id="133383"/>
    <lineage>
        <taxon>Eukaryota</taxon>
        <taxon>Fungi</taxon>
        <taxon>Fungi incertae sedis</taxon>
        <taxon>Zoopagomycota</taxon>
        <taxon>Kickxellomycotina</taxon>
        <taxon>Harpellomycetes</taxon>
        <taxon>Harpellales</taxon>
        <taxon>Legeriomycetaceae</taxon>
        <taxon>Smittium</taxon>
    </lineage>
</organism>
<dbReference type="InterPro" id="IPR051807">
    <property type="entry name" value="Sec-metab_biosynth-assoc"/>
</dbReference>
<accession>A0A1R0H287</accession>
<dbReference type="InterPro" id="IPR005545">
    <property type="entry name" value="YCII"/>
</dbReference>
<evidence type="ECO:0000313" key="3">
    <source>
        <dbReference type="EMBL" id="OLY83246.1"/>
    </source>
</evidence>
<dbReference type="Proteomes" id="UP000187455">
    <property type="component" value="Unassembled WGS sequence"/>
</dbReference>